<keyword evidence="4 7" id="KW-0812">Transmembrane</keyword>
<reference evidence="9 10" key="1">
    <citation type="submission" date="2015-06" db="EMBL/GenBank/DDBJ databases">
        <title>Draft genome sequence of the purine-degrading Clostridium cylindrosporum HC-1 (DSM 605).</title>
        <authorList>
            <person name="Poehlein A."/>
            <person name="Schiel-Bengelsdorf B."/>
            <person name="Bengelsdorf F."/>
            <person name="Daniel R."/>
            <person name="Duerre P."/>
        </authorList>
    </citation>
    <scope>NUCLEOTIDE SEQUENCE [LARGE SCALE GENOMIC DNA]</scope>
    <source>
        <strain evidence="9 10">DSM 605</strain>
    </source>
</reference>
<evidence type="ECO:0000259" key="8">
    <source>
        <dbReference type="PROSITE" id="PS50928"/>
    </source>
</evidence>
<keyword evidence="6 7" id="KW-0472">Membrane</keyword>
<dbReference type="STRING" id="1121307.CLCY_13c00020"/>
<comment type="subcellular location">
    <subcellularLocation>
        <location evidence="1 7">Cell membrane</location>
        <topology evidence="1 7">Multi-pass membrane protein</topology>
    </subcellularLocation>
</comment>
<organism evidence="9 10">
    <name type="scientific">Clostridium cylindrosporum DSM 605</name>
    <dbReference type="NCBI Taxonomy" id="1121307"/>
    <lineage>
        <taxon>Bacteria</taxon>
        <taxon>Bacillati</taxon>
        <taxon>Bacillota</taxon>
        <taxon>Clostridia</taxon>
        <taxon>Eubacteriales</taxon>
        <taxon>Clostridiaceae</taxon>
        <taxon>Clostridium</taxon>
    </lineage>
</organism>
<evidence type="ECO:0000256" key="3">
    <source>
        <dbReference type="ARBA" id="ARBA00022475"/>
    </source>
</evidence>
<feature type="transmembrane region" description="Helical" evidence="7">
    <location>
        <begin position="150"/>
        <end position="169"/>
    </location>
</feature>
<dbReference type="AlphaFoldDB" id="A0A0J8D913"/>
<dbReference type="PANTHER" id="PTHR30151:SF38">
    <property type="entry name" value="ALIPHATIC SULFONATES TRANSPORT PERMEASE PROTEIN SSUC-RELATED"/>
    <property type="match status" value="1"/>
</dbReference>
<dbReference type="CDD" id="cd06261">
    <property type="entry name" value="TM_PBP2"/>
    <property type="match status" value="1"/>
</dbReference>
<sequence length="280" mass="30646">MGEIITGTKKPDKKQINKVKAPKSKKDINKGIINLGIVTPLVIILLWEAFSRLGYIKPLILPSPKDIFITFISLVKSGELLTHMSISLFRVVQGFFIGALLGVIVGTLMALFKKVNEALSSTLSFLRPIPIIAWMPVLILWMGIEEGSKVSVIAIGTFWPVLINVIHGIKSVDIKYLEVAKVLEKSKKETLFKVVFPAALPAIFTGIKIGVSTAWMCVVAAELISSASGIGYKIMYSREILQPADMFVGVFSIGVVGILVDKGIKLVEAKTLKWNVNIKN</sequence>
<evidence type="ECO:0000313" key="10">
    <source>
        <dbReference type="Proteomes" id="UP000036756"/>
    </source>
</evidence>
<comment type="similarity">
    <text evidence="7">Belongs to the binding-protein-dependent transport system permease family.</text>
</comment>
<feature type="transmembrane region" description="Helical" evidence="7">
    <location>
        <begin position="244"/>
        <end position="260"/>
    </location>
</feature>
<comment type="caution">
    <text evidence="9">The sequence shown here is derived from an EMBL/GenBank/DDBJ whole genome shotgun (WGS) entry which is preliminary data.</text>
</comment>
<accession>A0A0J8D913</accession>
<evidence type="ECO:0000256" key="4">
    <source>
        <dbReference type="ARBA" id="ARBA00022692"/>
    </source>
</evidence>
<dbReference type="Pfam" id="PF00528">
    <property type="entry name" value="BPD_transp_1"/>
    <property type="match status" value="1"/>
</dbReference>
<evidence type="ECO:0000313" key="9">
    <source>
        <dbReference type="EMBL" id="KMT22367.1"/>
    </source>
</evidence>
<keyword evidence="3" id="KW-1003">Cell membrane</keyword>
<evidence type="ECO:0000256" key="2">
    <source>
        <dbReference type="ARBA" id="ARBA00022448"/>
    </source>
</evidence>
<evidence type="ECO:0000256" key="5">
    <source>
        <dbReference type="ARBA" id="ARBA00022989"/>
    </source>
</evidence>
<dbReference type="Proteomes" id="UP000036756">
    <property type="component" value="Unassembled WGS sequence"/>
</dbReference>
<dbReference type="GO" id="GO:0042918">
    <property type="term" value="P:alkanesulfonate transmembrane transport"/>
    <property type="evidence" value="ECO:0007669"/>
    <property type="project" value="UniProtKB-ARBA"/>
</dbReference>
<proteinExistence type="inferred from homology"/>
<dbReference type="FunFam" id="1.10.3720.10:FF:000003">
    <property type="entry name" value="Aliphatic sulfonate ABC transporter permease"/>
    <property type="match status" value="1"/>
</dbReference>
<keyword evidence="5 7" id="KW-1133">Transmembrane helix</keyword>
<evidence type="ECO:0000256" key="1">
    <source>
        <dbReference type="ARBA" id="ARBA00004651"/>
    </source>
</evidence>
<name>A0A0J8D913_CLOCY</name>
<dbReference type="EMBL" id="LFVU01000011">
    <property type="protein sequence ID" value="KMT22367.1"/>
    <property type="molecule type" value="Genomic_DNA"/>
</dbReference>
<dbReference type="InterPro" id="IPR000515">
    <property type="entry name" value="MetI-like"/>
</dbReference>
<feature type="transmembrane region" description="Helical" evidence="7">
    <location>
        <begin position="190"/>
        <end position="207"/>
    </location>
</feature>
<gene>
    <name evidence="9" type="primary">ssuC</name>
    <name evidence="9" type="ORF">CLCY_13c00020</name>
</gene>
<dbReference type="PATRIC" id="fig|1121307.3.peg.256"/>
<keyword evidence="10" id="KW-1185">Reference proteome</keyword>
<dbReference type="PANTHER" id="PTHR30151">
    <property type="entry name" value="ALKANE SULFONATE ABC TRANSPORTER-RELATED, MEMBRANE SUBUNIT"/>
    <property type="match status" value="1"/>
</dbReference>
<dbReference type="InterPro" id="IPR035906">
    <property type="entry name" value="MetI-like_sf"/>
</dbReference>
<evidence type="ECO:0000256" key="6">
    <source>
        <dbReference type="ARBA" id="ARBA00023136"/>
    </source>
</evidence>
<keyword evidence="2 7" id="KW-0813">Transport</keyword>
<dbReference type="Gene3D" id="1.10.3720.10">
    <property type="entry name" value="MetI-like"/>
    <property type="match status" value="1"/>
</dbReference>
<protein>
    <submittedName>
        <fullName evidence="9">Putative aliphatic sulfonates transport permease protein SsuC</fullName>
    </submittedName>
</protein>
<dbReference type="PROSITE" id="PS50928">
    <property type="entry name" value="ABC_TM1"/>
    <property type="match status" value="1"/>
</dbReference>
<dbReference type="RefSeq" id="WP_048570058.1">
    <property type="nucleotide sequence ID" value="NZ_LFVU01000011.1"/>
</dbReference>
<dbReference type="GO" id="GO:0005886">
    <property type="term" value="C:plasma membrane"/>
    <property type="evidence" value="ECO:0007669"/>
    <property type="project" value="UniProtKB-SubCell"/>
</dbReference>
<feature type="transmembrane region" description="Helical" evidence="7">
    <location>
        <begin position="124"/>
        <end position="144"/>
    </location>
</feature>
<feature type="transmembrane region" description="Helical" evidence="7">
    <location>
        <begin position="32"/>
        <end position="50"/>
    </location>
</feature>
<dbReference type="SUPFAM" id="SSF161098">
    <property type="entry name" value="MetI-like"/>
    <property type="match status" value="1"/>
</dbReference>
<dbReference type="OrthoDB" id="9796361at2"/>
<feature type="transmembrane region" description="Helical" evidence="7">
    <location>
        <begin position="91"/>
        <end position="112"/>
    </location>
</feature>
<feature type="domain" description="ABC transmembrane type-1" evidence="8">
    <location>
        <begin position="84"/>
        <end position="268"/>
    </location>
</feature>
<evidence type="ECO:0000256" key="7">
    <source>
        <dbReference type="RuleBase" id="RU363032"/>
    </source>
</evidence>